<sequence>MRKKSLIVLCLAVLVAFTLSVPVLAADGQSRGFFDTLADIGIFIRNLFVPDSNYFNDQLSSLNDHINSRFAGLGQLYQMINDFFRVLSSPPDVSLNLTIPNNFLFPGYRGTSVDVFTSARPYIDFMRNVLNASACLFTAITCYHKLRHFFTEEG</sequence>
<reference evidence="2 3" key="1">
    <citation type="submission" date="2018-08" db="EMBL/GenBank/DDBJ databases">
        <title>Murine metabolic-syndrome-specific gut microbial biobank.</title>
        <authorList>
            <person name="Liu C."/>
        </authorList>
    </citation>
    <scope>NUCLEOTIDE SEQUENCE [LARGE SCALE GENOMIC DNA]</scope>
    <source>
        <strain evidence="2 3">X69</strain>
    </source>
</reference>
<dbReference type="RefSeq" id="WP_160210432.1">
    <property type="nucleotide sequence ID" value="NZ_QXWZ01000024.1"/>
</dbReference>
<name>A0A845RJH8_9FIRM</name>
<feature type="chain" id="PRO_5032440568" evidence="1">
    <location>
        <begin position="26"/>
        <end position="154"/>
    </location>
</feature>
<dbReference type="OrthoDB" id="1856684at2"/>
<evidence type="ECO:0000256" key="1">
    <source>
        <dbReference type="SAM" id="SignalP"/>
    </source>
</evidence>
<evidence type="ECO:0000313" key="3">
    <source>
        <dbReference type="Proteomes" id="UP000446348"/>
    </source>
</evidence>
<feature type="signal peptide" evidence="1">
    <location>
        <begin position="1"/>
        <end position="25"/>
    </location>
</feature>
<proteinExistence type="predicted"/>
<protein>
    <submittedName>
        <fullName evidence="2">Uncharacterized protein</fullName>
    </submittedName>
</protein>
<dbReference type="EMBL" id="QXWZ01000024">
    <property type="protein sequence ID" value="NBI79709.1"/>
    <property type="molecule type" value="Genomic_DNA"/>
</dbReference>
<comment type="caution">
    <text evidence="2">The sequence shown here is derived from an EMBL/GenBank/DDBJ whole genome shotgun (WGS) entry which is preliminary data.</text>
</comment>
<keyword evidence="1" id="KW-0732">Signal</keyword>
<evidence type="ECO:0000313" key="2">
    <source>
        <dbReference type="EMBL" id="NBI79709.1"/>
    </source>
</evidence>
<accession>A0A845RJH8</accession>
<dbReference type="Proteomes" id="UP000446348">
    <property type="component" value="Unassembled WGS sequence"/>
</dbReference>
<organism evidence="2 3">
    <name type="scientific">Anaerotruncus colihominis</name>
    <dbReference type="NCBI Taxonomy" id="169435"/>
    <lineage>
        <taxon>Bacteria</taxon>
        <taxon>Bacillati</taxon>
        <taxon>Bacillota</taxon>
        <taxon>Clostridia</taxon>
        <taxon>Eubacteriales</taxon>
        <taxon>Oscillospiraceae</taxon>
        <taxon>Anaerotruncus</taxon>
    </lineage>
</organism>
<dbReference type="AlphaFoldDB" id="A0A845RJH8"/>
<gene>
    <name evidence="2" type="ORF">D3Z39_12700</name>
</gene>